<dbReference type="AlphaFoldDB" id="A0A517QTD5"/>
<comment type="cofactor">
    <cofactor evidence="2 12">
        <name>Mg(2+)</name>
        <dbReference type="ChEBI" id="CHEBI:18420"/>
    </cofactor>
</comment>
<keyword evidence="8 12" id="KW-0479">Metal-binding</keyword>
<dbReference type="GO" id="GO:0005829">
    <property type="term" value="C:cytosol"/>
    <property type="evidence" value="ECO:0007669"/>
    <property type="project" value="TreeGrafter"/>
</dbReference>
<dbReference type="InterPro" id="IPR000489">
    <property type="entry name" value="Pterin-binding_dom"/>
</dbReference>
<evidence type="ECO:0000313" key="15">
    <source>
        <dbReference type="Proteomes" id="UP000315724"/>
    </source>
</evidence>
<dbReference type="GO" id="GO:0046656">
    <property type="term" value="P:folic acid biosynthetic process"/>
    <property type="evidence" value="ECO:0007669"/>
    <property type="project" value="UniProtKB-KW"/>
</dbReference>
<dbReference type="InterPro" id="IPR045031">
    <property type="entry name" value="DHP_synth-like"/>
</dbReference>
<evidence type="ECO:0000259" key="13">
    <source>
        <dbReference type="PROSITE" id="PS50972"/>
    </source>
</evidence>
<evidence type="ECO:0000256" key="5">
    <source>
        <dbReference type="ARBA" id="ARBA00012458"/>
    </source>
</evidence>
<dbReference type="EMBL" id="CP036267">
    <property type="protein sequence ID" value="QDT34893.1"/>
    <property type="molecule type" value="Genomic_DNA"/>
</dbReference>
<dbReference type="KEGG" id="tpol:Mal48_41660"/>
<evidence type="ECO:0000313" key="14">
    <source>
        <dbReference type="EMBL" id="QDT34893.1"/>
    </source>
</evidence>
<comment type="pathway">
    <text evidence="3 12">Cofactor biosynthesis; tetrahydrofolate biosynthesis; 7,8-dihydrofolate from 2-amino-4-hydroxy-6-hydroxymethyl-7,8-dihydropteridine diphosphate and 4-aminobenzoate: step 1/2.</text>
</comment>
<dbReference type="FunFam" id="3.20.20.20:FF:000006">
    <property type="entry name" value="Dihydropteroate synthase"/>
    <property type="match status" value="1"/>
</dbReference>
<dbReference type="GO" id="GO:0004156">
    <property type="term" value="F:dihydropteroate synthase activity"/>
    <property type="evidence" value="ECO:0007669"/>
    <property type="project" value="UniProtKB-EC"/>
</dbReference>
<dbReference type="PROSITE" id="PS00792">
    <property type="entry name" value="DHPS_1"/>
    <property type="match status" value="1"/>
</dbReference>
<evidence type="ECO:0000256" key="8">
    <source>
        <dbReference type="ARBA" id="ARBA00022723"/>
    </source>
</evidence>
<evidence type="ECO:0000256" key="7">
    <source>
        <dbReference type="ARBA" id="ARBA00022679"/>
    </source>
</evidence>
<accession>A0A517QTD5</accession>
<evidence type="ECO:0000256" key="6">
    <source>
        <dbReference type="ARBA" id="ARBA00016919"/>
    </source>
</evidence>
<dbReference type="PANTHER" id="PTHR20941:SF1">
    <property type="entry name" value="FOLIC ACID SYNTHESIS PROTEIN FOL1"/>
    <property type="match status" value="1"/>
</dbReference>
<dbReference type="Gene3D" id="3.20.20.20">
    <property type="entry name" value="Dihydropteroate synthase-like"/>
    <property type="match status" value="1"/>
</dbReference>
<evidence type="ECO:0000256" key="12">
    <source>
        <dbReference type="RuleBase" id="RU361205"/>
    </source>
</evidence>
<dbReference type="SUPFAM" id="SSF51717">
    <property type="entry name" value="Dihydropteroate synthetase-like"/>
    <property type="match status" value="1"/>
</dbReference>
<keyword evidence="15" id="KW-1185">Reference proteome</keyword>
<organism evidence="14 15">
    <name type="scientific">Thalassoglobus polymorphus</name>
    <dbReference type="NCBI Taxonomy" id="2527994"/>
    <lineage>
        <taxon>Bacteria</taxon>
        <taxon>Pseudomonadati</taxon>
        <taxon>Planctomycetota</taxon>
        <taxon>Planctomycetia</taxon>
        <taxon>Planctomycetales</taxon>
        <taxon>Planctomycetaceae</taxon>
        <taxon>Thalassoglobus</taxon>
    </lineage>
</organism>
<dbReference type="PROSITE" id="PS00793">
    <property type="entry name" value="DHPS_2"/>
    <property type="match status" value="1"/>
</dbReference>
<dbReference type="GO" id="GO:0046654">
    <property type="term" value="P:tetrahydrofolate biosynthetic process"/>
    <property type="evidence" value="ECO:0007669"/>
    <property type="project" value="UniProtKB-UniPathway"/>
</dbReference>
<dbReference type="InterPro" id="IPR011005">
    <property type="entry name" value="Dihydropteroate_synth-like_sf"/>
</dbReference>
<feature type="domain" description="Pterin-binding" evidence="13">
    <location>
        <begin position="30"/>
        <end position="283"/>
    </location>
</feature>
<comment type="catalytic activity">
    <reaction evidence="1">
        <text>(7,8-dihydropterin-6-yl)methyl diphosphate + 4-aminobenzoate = 7,8-dihydropteroate + diphosphate</text>
        <dbReference type="Rhea" id="RHEA:19949"/>
        <dbReference type="ChEBI" id="CHEBI:17836"/>
        <dbReference type="ChEBI" id="CHEBI:17839"/>
        <dbReference type="ChEBI" id="CHEBI:33019"/>
        <dbReference type="ChEBI" id="CHEBI:72950"/>
        <dbReference type="EC" id="2.5.1.15"/>
    </reaction>
</comment>
<gene>
    <name evidence="14" type="primary">folP</name>
    <name evidence="14" type="ORF">Mal48_41660</name>
</gene>
<sequence length="291" mass="31542">MQGVYVMQENTSQLRTWTFSNQTWTLGEFPKLMGIVNVTPDSFSDGGEWLAPADAVAHAMQLVEEGADILDVGGESTRPGAEPVPTDEELRRVIPVIEQLASQTDVPISIDTMKSEVAQAALQAGASIINDVSAFEHDPQMTEVAAGSACGIILMHRQGTPQTMQNNPHYDDVVAEVSEYLFQRTQTLSQLGIAAERIVIDPGIGFGKTAEHNLSLLTHIAELRANGHSVLIGHSRKRFLSKIIGRPIEERLAGTLGVAIALAQQNTDLIRVHDIAAVKDALLAWKRLAQP</sequence>
<dbReference type="GO" id="GO:0046872">
    <property type="term" value="F:metal ion binding"/>
    <property type="evidence" value="ECO:0007669"/>
    <property type="project" value="UniProtKB-KW"/>
</dbReference>
<dbReference type="Proteomes" id="UP000315724">
    <property type="component" value="Chromosome"/>
</dbReference>
<comment type="similarity">
    <text evidence="4 12">Belongs to the DHPS family.</text>
</comment>
<evidence type="ECO:0000256" key="3">
    <source>
        <dbReference type="ARBA" id="ARBA00004763"/>
    </source>
</evidence>
<evidence type="ECO:0000256" key="2">
    <source>
        <dbReference type="ARBA" id="ARBA00001946"/>
    </source>
</evidence>
<name>A0A517QTD5_9PLAN</name>
<evidence type="ECO:0000256" key="1">
    <source>
        <dbReference type="ARBA" id="ARBA00000012"/>
    </source>
</evidence>
<keyword evidence="9 12" id="KW-0460">Magnesium</keyword>
<keyword evidence="10 12" id="KW-0289">Folate biosynthesis</keyword>
<evidence type="ECO:0000256" key="4">
    <source>
        <dbReference type="ARBA" id="ARBA00009503"/>
    </source>
</evidence>
<dbReference type="PANTHER" id="PTHR20941">
    <property type="entry name" value="FOLATE SYNTHESIS PROTEINS"/>
    <property type="match status" value="1"/>
</dbReference>
<dbReference type="InterPro" id="IPR006390">
    <property type="entry name" value="DHP_synth_dom"/>
</dbReference>
<dbReference type="Pfam" id="PF00809">
    <property type="entry name" value="Pterin_bind"/>
    <property type="match status" value="1"/>
</dbReference>
<proteinExistence type="inferred from homology"/>
<dbReference type="UniPathway" id="UPA00077">
    <property type="reaction ID" value="UER00156"/>
</dbReference>
<keyword evidence="7 12" id="KW-0808">Transferase</keyword>
<dbReference type="CDD" id="cd00739">
    <property type="entry name" value="DHPS"/>
    <property type="match status" value="1"/>
</dbReference>
<evidence type="ECO:0000256" key="11">
    <source>
        <dbReference type="ARBA" id="ARBA00030193"/>
    </source>
</evidence>
<protein>
    <recommendedName>
        <fullName evidence="6 12">Dihydropteroate synthase</fullName>
        <shortName evidence="12">DHPS</shortName>
        <ecNumber evidence="5 12">2.5.1.15</ecNumber>
    </recommendedName>
    <alternativeName>
        <fullName evidence="11 12">Dihydropteroate pyrophosphorylase</fullName>
    </alternativeName>
</protein>
<reference evidence="14 15" key="1">
    <citation type="submission" date="2019-02" db="EMBL/GenBank/DDBJ databases">
        <title>Deep-cultivation of Planctomycetes and their phenomic and genomic characterization uncovers novel biology.</title>
        <authorList>
            <person name="Wiegand S."/>
            <person name="Jogler M."/>
            <person name="Boedeker C."/>
            <person name="Pinto D."/>
            <person name="Vollmers J."/>
            <person name="Rivas-Marin E."/>
            <person name="Kohn T."/>
            <person name="Peeters S.H."/>
            <person name="Heuer A."/>
            <person name="Rast P."/>
            <person name="Oberbeckmann S."/>
            <person name="Bunk B."/>
            <person name="Jeske O."/>
            <person name="Meyerdierks A."/>
            <person name="Storesund J.E."/>
            <person name="Kallscheuer N."/>
            <person name="Luecker S."/>
            <person name="Lage O.M."/>
            <person name="Pohl T."/>
            <person name="Merkel B.J."/>
            <person name="Hornburger P."/>
            <person name="Mueller R.-W."/>
            <person name="Bruemmer F."/>
            <person name="Labrenz M."/>
            <person name="Spormann A.M."/>
            <person name="Op den Camp H."/>
            <person name="Overmann J."/>
            <person name="Amann R."/>
            <person name="Jetten M.S.M."/>
            <person name="Mascher T."/>
            <person name="Medema M.H."/>
            <person name="Devos D.P."/>
            <person name="Kaster A.-K."/>
            <person name="Ovreas L."/>
            <person name="Rohde M."/>
            <person name="Galperin M.Y."/>
            <person name="Jogler C."/>
        </authorList>
    </citation>
    <scope>NUCLEOTIDE SEQUENCE [LARGE SCALE GENOMIC DNA]</scope>
    <source>
        <strain evidence="14 15">Mal48</strain>
    </source>
</reference>
<dbReference type="EC" id="2.5.1.15" evidence="5 12"/>
<dbReference type="NCBIfam" id="TIGR01496">
    <property type="entry name" value="DHPS"/>
    <property type="match status" value="1"/>
</dbReference>
<evidence type="ECO:0000256" key="9">
    <source>
        <dbReference type="ARBA" id="ARBA00022842"/>
    </source>
</evidence>
<dbReference type="PROSITE" id="PS50972">
    <property type="entry name" value="PTERIN_BINDING"/>
    <property type="match status" value="1"/>
</dbReference>
<evidence type="ECO:0000256" key="10">
    <source>
        <dbReference type="ARBA" id="ARBA00022909"/>
    </source>
</evidence>
<comment type="function">
    <text evidence="12">Catalyzes the condensation of para-aminobenzoate (pABA) with 6-hydroxymethyl-7,8-dihydropterin diphosphate (DHPt-PP) to form 7,8-dihydropteroate (H2Pte), the immediate precursor of folate derivatives.</text>
</comment>